<evidence type="ECO:0000313" key="2">
    <source>
        <dbReference type="EMBL" id="MFC5294225.1"/>
    </source>
</evidence>
<comment type="caution">
    <text evidence="2">The sequence shown here is derived from an EMBL/GenBank/DDBJ whole genome shotgun (WGS) entry which is preliminary data.</text>
</comment>
<accession>A0ABW0F6T6</accession>
<proteinExistence type="predicted"/>
<dbReference type="EMBL" id="JBHSLI010000005">
    <property type="protein sequence ID" value="MFC5294225.1"/>
    <property type="molecule type" value="Genomic_DNA"/>
</dbReference>
<keyword evidence="1" id="KW-0812">Transmembrane</keyword>
<dbReference type="RefSeq" id="WP_158445392.1">
    <property type="nucleotide sequence ID" value="NZ_JAOAOS010000022.1"/>
</dbReference>
<feature type="transmembrane region" description="Helical" evidence="1">
    <location>
        <begin position="37"/>
        <end position="59"/>
    </location>
</feature>
<evidence type="ECO:0000313" key="3">
    <source>
        <dbReference type="Proteomes" id="UP001595976"/>
    </source>
</evidence>
<keyword evidence="3" id="KW-1185">Reference proteome</keyword>
<gene>
    <name evidence="2" type="ORF">ACFPK2_14640</name>
</gene>
<reference evidence="3" key="1">
    <citation type="journal article" date="2019" name="Int. J. Syst. Evol. Microbiol.">
        <title>The Global Catalogue of Microorganisms (GCM) 10K type strain sequencing project: providing services to taxonomists for standard genome sequencing and annotation.</title>
        <authorList>
            <consortium name="The Broad Institute Genomics Platform"/>
            <consortium name="The Broad Institute Genome Sequencing Center for Infectious Disease"/>
            <person name="Wu L."/>
            <person name="Ma J."/>
        </authorList>
    </citation>
    <scope>NUCLEOTIDE SEQUENCE [LARGE SCALE GENOMIC DNA]</scope>
    <source>
        <strain evidence="3">CGMCC 1.15643</strain>
    </source>
</reference>
<dbReference type="Proteomes" id="UP001595976">
    <property type="component" value="Unassembled WGS sequence"/>
</dbReference>
<feature type="transmembrane region" description="Helical" evidence="1">
    <location>
        <begin position="6"/>
        <end position="25"/>
    </location>
</feature>
<protein>
    <submittedName>
        <fullName evidence="2">GlsB/YeaQ/YmgE family stress response membrane protein</fullName>
    </submittedName>
</protein>
<evidence type="ECO:0000256" key="1">
    <source>
        <dbReference type="SAM" id="Phobius"/>
    </source>
</evidence>
<feature type="transmembrane region" description="Helical" evidence="1">
    <location>
        <begin position="71"/>
        <end position="88"/>
    </location>
</feature>
<organism evidence="2 3">
    <name type="scientific">Bosea minatitlanensis</name>
    <dbReference type="NCBI Taxonomy" id="128782"/>
    <lineage>
        <taxon>Bacteria</taxon>
        <taxon>Pseudomonadati</taxon>
        <taxon>Pseudomonadota</taxon>
        <taxon>Alphaproteobacteria</taxon>
        <taxon>Hyphomicrobiales</taxon>
        <taxon>Boseaceae</taxon>
        <taxon>Bosea</taxon>
    </lineage>
</organism>
<name>A0ABW0F6T6_9HYPH</name>
<keyword evidence="1" id="KW-0472">Membrane</keyword>
<keyword evidence="1" id="KW-1133">Transmembrane helix</keyword>
<sequence>MQTLDHLVVWVIVGLIGGSLAGFAIRWERRGFGPLRNLAVGLAGAVVGGLIFRWFQLFAGLDAIAISLRDVIAAFAGSLLVLGALWGWRRFGRPQD</sequence>